<dbReference type="KEGG" id="tbw:NCTC13354_00774"/>
<keyword evidence="2" id="KW-1277">Toxin-antitoxin system</keyword>
<dbReference type="SUPFAM" id="SSF143011">
    <property type="entry name" value="RelE-like"/>
    <property type="match status" value="1"/>
</dbReference>
<keyword evidence="4" id="KW-1185">Reference proteome</keyword>
<dbReference type="Proteomes" id="UP000269542">
    <property type="component" value="Chromosome"/>
</dbReference>
<protein>
    <submittedName>
        <fullName evidence="3">Plasmid stabilisation system protein</fullName>
    </submittedName>
</protein>
<dbReference type="RefSeq" id="WP_126416223.1">
    <property type="nucleotide sequence ID" value="NZ_LR134476.1"/>
</dbReference>
<dbReference type="EMBL" id="LR134476">
    <property type="protein sequence ID" value="VEI13074.1"/>
    <property type="molecule type" value="Genomic_DNA"/>
</dbReference>
<evidence type="ECO:0000256" key="1">
    <source>
        <dbReference type="ARBA" id="ARBA00006226"/>
    </source>
</evidence>
<dbReference type="InterPro" id="IPR007712">
    <property type="entry name" value="RelE/ParE_toxin"/>
</dbReference>
<dbReference type="InterPro" id="IPR035093">
    <property type="entry name" value="RelE/ParE_toxin_dom_sf"/>
</dbReference>
<reference evidence="3 4" key="1">
    <citation type="submission" date="2018-12" db="EMBL/GenBank/DDBJ databases">
        <authorList>
            <consortium name="Pathogen Informatics"/>
        </authorList>
    </citation>
    <scope>NUCLEOTIDE SEQUENCE [LARGE SCALE GENOMIC DNA]</scope>
    <source>
        <strain evidence="3 4">NCTC13354</strain>
    </source>
</reference>
<organism evidence="3 4">
    <name type="scientific">Trueperella bialowiezensis</name>
    <dbReference type="NCBI Taxonomy" id="312285"/>
    <lineage>
        <taxon>Bacteria</taxon>
        <taxon>Bacillati</taxon>
        <taxon>Actinomycetota</taxon>
        <taxon>Actinomycetes</taxon>
        <taxon>Actinomycetales</taxon>
        <taxon>Actinomycetaceae</taxon>
        <taxon>Trueperella</taxon>
    </lineage>
</organism>
<comment type="similarity">
    <text evidence="1">Belongs to the RelE toxin family.</text>
</comment>
<evidence type="ECO:0000256" key="2">
    <source>
        <dbReference type="ARBA" id="ARBA00022649"/>
    </source>
</evidence>
<evidence type="ECO:0000313" key="3">
    <source>
        <dbReference type="EMBL" id="VEI13074.1"/>
    </source>
</evidence>
<proteinExistence type="inferred from homology"/>
<dbReference type="PANTHER" id="PTHR35601">
    <property type="entry name" value="TOXIN RELE"/>
    <property type="match status" value="1"/>
</dbReference>
<dbReference type="OrthoDB" id="5326046at2"/>
<dbReference type="Pfam" id="PF05016">
    <property type="entry name" value="ParE_toxin"/>
    <property type="match status" value="1"/>
</dbReference>
<dbReference type="PANTHER" id="PTHR35601:SF1">
    <property type="entry name" value="TOXIN RELE"/>
    <property type="match status" value="1"/>
</dbReference>
<accession>A0A448PDT9</accession>
<sequence length="95" mass="11120">MTESRNVVWRVELTARARKQLKKMHRFDARILATWIKNNLDGCADPRAFGKGLTANRSGEWRYRVGSYRILALIHDDIITIEVFSIGRRDAIYNR</sequence>
<name>A0A448PDT9_9ACTO</name>
<dbReference type="Gene3D" id="3.30.2310.20">
    <property type="entry name" value="RelE-like"/>
    <property type="match status" value="1"/>
</dbReference>
<gene>
    <name evidence="3" type="ORF">NCTC13354_00774</name>
</gene>
<dbReference type="AlphaFoldDB" id="A0A448PDT9"/>
<evidence type="ECO:0000313" key="4">
    <source>
        <dbReference type="Proteomes" id="UP000269542"/>
    </source>
</evidence>